<reference evidence="1 2" key="1">
    <citation type="submission" date="2021-03" db="EMBL/GenBank/DDBJ databases">
        <title>Antimicrobial resistance genes in bacteria isolated from Japanese honey, and their potential for conferring macrolide and lincosamide resistance in the American foulbrood pathogen Paenibacillus larvae.</title>
        <authorList>
            <person name="Okamoto M."/>
            <person name="Kumagai M."/>
            <person name="Kanamori H."/>
            <person name="Takamatsu D."/>
        </authorList>
    </citation>
    <scope>NUCLEOTIDE SEQUENCE [LARGE SCALE GENOMIC DNA]</scope>
    <source>
        <strain evidence="1 2">J6TS1</strain>
    </source>
</reference>
<dbReference type="EMBL" id="BORJ01000006">
    <property type="protein sequence ID" value="GIN96750.1"/>
    <property type="molecule type" value="Genomic_DNA"/>
</dbReference>
<protein>
    <submittedName>
        <fullName evidence="1">Uncharacterized protein</fullName>
    </submittedName>
</protein>
<proteinExistence type="predicted"/>
<dbReference type="Proteomes" id="UP000680670">
    <property type="component" value="Unassembled WGS sequence"/>
</dbReference>
<gene>
    <name evidence="1" type="ORF">J6TS1_26200</name>
</gene>
<name>A0ABQ4KYW8_SIMTE</name>
<keyword evidence="2" id="KW-1185">Reference proteome</keyword>
<evidence type="ECO:0000313" key="1">
    <source>
        <dbReference type="EMBL" id="GIN96750.1"/>
    </source>
</evidence>
<comment type="caution">
    <text evidence="1">The sequence shown here is derived from an EMBL/GenBank/DDBJ whole genome shotgun (WGS) entry which is preliminary data.</text>
</comment>
<accession>A0ABQ4KYW8</accession>
<evidence type="ECO:0000313" key="2">
    <source>
        <dbReference type="Proteomes" id="UP000680670"/>
    </source>
</evidence>
<sequence>MSKPASGKLKFGIWRLWKSCNLWEFEYGGFGRSHDMGLSNALEEE</sequence>
<organism evidence="1 2">
    <name type="scientific">Siminovitchia terrae</name>
    <name type="common">Bacillus terrae</name>
    <dbReference type="NCBI Taxonomy" id="1914933"/>
    <lineage>
        <taxon>Bacteria</taxon>
        <taxon>Bacillati</taxon>
        <taxon>Bacillota</taxon>
        <taxon>Bacilli</taxon>
        <taxon>Bacillales</taxon>
        <taxon>Bacillaceae</taxon>
        <taxon>Siminovitchia</taxon>
    </lineage>
</organism>